<keyword evidence="4 9" id="KW-1133">Transmembrane helix</keyword>
<evidence type="ECO:0000313" key="11">
    <source>
        <dbReference type="EMBL" id="PIK61211.1"/>
    </source>
</evidence>
<dbReference type="Proteomes" id="UP000230750">
    <property type="component" value="Unassembled WGS sequence"/>
</dbReference>
<dbReference type="Gene3D" id="1.10.287.70">
    <property type="match status" value="1"/>
</dbReference>
<dbReference type="PANTHER" id="PTHR10117">
    <property type="entry name" value="TRANSIENT RECEPTOR POTENTIAL CHANNEL"/>
    <property type="match status" value="1"/>
</dbReference>
<reference evidence="11 12" key="1">
    <citation type="journal article" date="2017" name="PLoS Biol.">
        <title>The sea cucumber genome provides insights into morphological evolution and visceral regeneration.</title>
        <authorList>
            <person name="Zhang X."/>
            <person name="Sun L."/>
            <person name="Yuan J."/>
            <person name="Sun Y."/>
            <person name="Gao Y."/>
            <person name="Zhang L."/>
            <person name="Li S."/>
            <person name="Dai H."/>
            <person name="Hamel J.F."/>
            <person name="Liu C."/>
            <person name="Yu Y."/>
            <person name="Liu S."/>
            <person name="Lin W."/>
            <person name="Guo K."/>
            <person name="Jin S."/>
            <person name="Xu P."/>
            <person name="Storey K.B."/>
            <person name="Huan P."/>
            <person name="Zhang T."/>
            <person name="Zhou Y."/>
            <person name="Zhang J."/>
            <person name="Lin C."/>
            <person name="Li X."/>
            <person name="Xing L."/>
            <person name="Huo D."/>
            <person name="Sun M."/>
            <person name="Wang L."/>
            <person name="Mercier A."/>
            <person name="Li F."/>
            <person name="Yang H."/>
            <person name="Xiang J."/>
        </authorList>
    </citation>
    <scope>NUCLEOTIDE SEQUENCE [LARGE SCALE GENOMIC DNA]</scope>
    <source>
        <strain evidence="11">Shaxun</strain>
        <tissue evidence="11">Muscle</tissue>
    </source>
</reference>
<feature type="region of interest" description="Disordered" evidence="8">
    <location>
        <begin position="451"/>
        <end position="482"/>
    </location>
</feature>
<dbReference type="EMBL" id="MRZV01000038">
    <property type="protein sequence ID" value="PIK61211.1"/>
    <property type="molecule type" value="Genomic_DNA"/>
</dbReference>
<dbReference type="STRING" id="307972.A0A2G8LLS5"/>
<evidence type="ECO:0000259" key="10">
    <source>
        <dbReference type="Pfam" id="PF00520"/>
    </source>
</evidence>
<evidence type="ECO:0000256" key="2">
    <source>
        <dbReference type="ARBA" id="ARBA00022448"/>
    </source>
</evidence>
<evidence type="ECO:0000256" key="1">
    <source>
        <dbReference type="ARBA" id="ARBA00004141"/>
    </source>
</evidence>
<evidence type="ECO:0000256" key="7">
    <source>
        <dbReference type="ARBA" id="ARBA00023303"/>
    </source>
</evidence>
<comment type="caution">
    <text evidence="11">The sequence shown here is derived from an EMBL/GenBank/DDBJ whole genome shotgun (WGS) entry which is preliminary data.</text>
</comment>
<proteinExistence type="predicted"/>
<dbReference type="InterPro" id="IPR005821">
    <property type="entry name" value="Ion_trans_dom"/>
</dbReference>
<gene>
    <name evidence="11" type="ORF">BSL78_01854</name>
</gene>
<comment type="subcellular location">
    <subcellularLocation>
        <location evidence="1">Membrane</location>
        <topology evidence="1">Multi-pass membrane protein</topology>
    </subcellularLocation>
</comment>
<dbReference type="GO" id="GO:0007338">
    <property type="term" value="P:single fertilization"/>
    <property type="evidence" value="ECO:0007669"/>
    <property type="project" value="TreeGrafter"/>
</dbReference>
<evidence type="ECO:0000256" key="9">
    <source>
        <dbReference type="SAM" id="Phobius"/>
    </source>
</evidence>
<dbReference type="PANTHER" id="PTHR10117:SF80">
    <property type="entry name" value="TRANSIENT-RECEPTOR-POTENTIAL-LIKE PROTEIN"/>
    <property type="match status" value="1"/>
</dbReference>
<evidence type="ECO:0000313" key="12">
    <source>
        <dbReference type="Proteomes" id="UP000230750"/>
    </source>
</evidence>
<protein>
    <submittedName>
        <fullName evidence="11">Putative transient-receptor-potential-like protein-like</fullName>
    </submittedName>
</protein>
<dbReference type="GO" id="GO:0070679">
    <property type="term" value="F:inositol 1,4,5 trisphosphate binding"/>
    <property type="evidence" value="ECO:0007669"/>
    <property type="project" value="TreeGrafter"/>
</dbReference>
<dbReference type="Pfam" id="PF00520">
    <property type="entry name" value="Ion_trans"/>
    <property type="match status" value="1"/>
</dbReference>
<dbReference type="GO" id="GO:0015279">
    <property type="term" value="F:store-operated calcium channel activity"/>
    <property type="evidence" value="ECO:0007669"/>
    <property type="project" value="TreeGrafter"/>
</dbReference>
<keyword evidence="5" id="KW-0406">Ion transport</keyword>
<dbReference type="OrthoDB" id="2373987at2759"/>
<dbReference type="AlphaFoldDB" id="A0A2G8LLS5"/>
<keyword evidence="2" id="KW-0813">Transport</keyword>
<keyword evidence="3 9" id="KW-0812">Transmembrane</keyword>
<keyword evidence="11" id="KW-0675">Receptor</keyword>
<dbReference type="GO" id="GO:0034703">
    <property type="term" value="C:cation channel complex"/>
    <property type="evidence" value="ECO:0007669"/>
    <property type="project" value="TreeGrafter"/>
</dbReference>
<feature type="transmembrane region" description="Helical" evidence="9">
    <location>
        <begin position="191"/>
        <end position="209"/>
    </location>
</feature>
<sequence>MIWAECKQLWEEGLKAYIRQWWNWLDFIMLSMYLCTFSLRFATMIMINGDNYDPDISRENWPKDDPTLLAEGIFSIANVFSFARIIFLFQANPYLGPLQISLGCMLIDICKFLLIFFLVLLSFACGMNKLYSNCEPRDGDATCGAVESEYKEFSGLGRALLTLVWALFGLIGKDVILIQNDDSSLEIFGELLFLSYQLVAIVVLLNMLIAMMSSSFQNIENHADVEWKFARSKLWMSYFDEGSTLPPPFNLIISPKSVYYCYQYLKRALCSGMLNSRRMSKMSKKDSLNGWGRQPSDNCCARVTLPGRDETIGRRYIHRYKAKQKADGVNEDDLNEIKQDISSLRYELREDRKREEARGKFQFDDIKKELVKAFKEKQKDDTSEVVLIQVEAGYEQEVNHLIHSTGDGNSYRGQFTEGSSPIGGSNHVTKRDLENVKWDIVSTLKDEIRNSFHESSSQHSNVDPSRLPNVSPPPPTPLPDRTISDQLTVTRMWIFTGYGNMLVLWNQIPHIALNESWL</sequence>
<keyword evidence="7" id="KW-0407">Ion channel</keyword>
<feature type="transmembrane region" description="Helical" evidence="9">
    <location>
        <begin position="100"/>
        <end position="123"/>
    </location>
</feature>
<dbReference type="GO" id="GO:0051480">
    <property type="term" value="P:regulation of cytosolic calcium ion concentration"/>
    <property type="evidence" value="ECO:0007669"/>
    <property type="project" value="TreeGrafter"/>
</dbReference>
<feature type="transmembrane region" description="Helical" evidence="9">
    <location>
        <begin position="159"/>
        <end position="179"/>
    </location>
</feature>
<evidence type="ECO:0000256" key="8">
    <source>
        <dbReference type="SAM" id="MobiDB-lite"/>
    </source>
</evidence>
<organism evidence="11 12">
    <name type="scientific">Stichopus japonicus</name>
    <name type="common">Sea cucumber</name>
    <dbReference type="NCBI Taxonomy" id="307972"/>
    <lineage>
        <taxon>Eukaryota</taxon>
        <taxon>Metazoa</taxon>
        <taxon>Echinodermata</taxon>
        <taxon>Eleutherozoa</taxon>
        <taxon>Echinozoa</taxon>
        <taxon>Holothuroidea</taxon>
        <taxon>Aspidochirotacea</taxon>
        <taxon>Aspidochirotida</taxon>
        <taxon>Stichopodidae</taxon>
        <taxon>Apostichopus</taxon>
    </lineage>
</organism>
<dbReference type="PRINTS" id="PR01097">
    <property type="entry name" value="TRNSRECEPTRP"/>
</dbReference>
<dbReference type="InterPro" id="IPR002153">
    <property type="entry name" value="TRPC_channel"/>
</dbReference>
<dbReference type="GO" id="GO:0005886">
    <property type="term" value="C:plasma membrane"/>
    <property type="evidence" value="ECO:0007669"/>
    <property type="project" value="TreeGrafter"/>
</dbReference>
<evidence type="ECO:0000256" key="5">
    <source>
        <dbReference type="ARBA" id="ARBA00023065"/>
    </source>
</evidence>
<feature type="transmembrane region" description="Helical" evidence="9">
    <location>
        <begin position="68"/>
        <end position="88"/>
    </location>
</feature>
<feature type="transmembrane region" description="Helical" evidence="9">
    <location>
        <begin position="27"/>
        <end position="47"/>
    </location>
</feature>
<evidence type="ECO:0000256" key="6">
    <source>
        <dbReference type="ARBA" id="ARBA00023136"/>
    </source>
</evidence>
<accession>A0A2G8LLS5</accession>
<feature type="compositionally biased region" description="Polar residues" evidence="8">
    <location>
        <begin position="453"/>
        <end position="462"/>
    </location>
</feature>
<name>A0A2G8LLS5_STIJA</name>
<evidence type="ECO:0000256" key="3">
    <source>
        <dbReference type="ARBA" id="ARBA00022692"/>
    </source>
</evidence>
<evidence type="ECO:0000256" key="4">
    <source>
        <dbReference type="ARBA" id="ARBA00022989"/>
    </source>
</evidence>
<keyword evidence="6 9" id="KW-0472">Membrane</keyword>
<keyword evidence="12" id="KW-1185">Reference proteome</keyword>
<feature type="domain" description="Ion transport" evidence="10">
    <location>
        <begin position="3"/>
        <end position="223"/>
    </location>
</feature>